<name>A0ABW5J0F7_9FLAO</name>
<organism evidence="2 3">
    <name type="scientific">Salinimicrobium flavum</name>
    <dbReference type="NCBI Taxonomy" id="1737065"/>
    <lineage>
        <taxon>Bacteria</taxon>
        <taxon>Pseudomonadati</taxon>
        <taxon>Bacteroidota</taxon>
        <taxon>Flavobacteriia</taxon>
        <taxon>Flavobacteriales</taxon>
        <taxon>Flavobacteriaceae</taxon>
        <taxon>Salinimicrobium</taxon>
    </lineage>
</organism>
<accession>A0ABW5J0F7</accession>
<gene>
    <name evidence="2" type="ORF">ACFSTG_14940</name>
</gene>
<feature type="signal peptide" evidence="1">
    <location>
        <begin position="1"/>
        <end position="18"/>
    </location>
</feature>
<dbReference type="Proteomes" id="UP001597468">
    <property type="component" value="Unassembled WGS sequence"/>
</dbReference>
<evidence type="ECO:0000256" key="1">
    <source>
        <dbReference type="SAM" id="SignalP"/>
    </source>
</evidence>
<dbReference type="EMBL" id="JBHULT010000013">
    <property type="protein sequence ID" value="MFD2519203.1"/>
    <property type="molecule type" value="Genomic_DNA"/>
</dbReference>
<evidence type="ECO:0000313" key="3">
    <source>
        <dbReference type="Proteomes" id="UP001597468"/>
    </source>
</evidence>
<dbReference type="PROSITE" id="PS51257">
    <property type="entry name" value="PROKAR_LIPOPROTEIN"/>
    <property type="match status" value="1"/>
</dbReference>
<keyword evidence="1" id="KW-0732">Signal</keyword>
<comment type="caution">
    <text evidence="2">The sequence shown here is derived from an EMBL/GenBank/DDBJ whole genome shotgun (WGS) entry which is preliminary data.</text>
</comment>
<evidence type="ECO:0000313" key="2">
    <source>
        <dbReference type="EMBL" id="MFD2519203.1"/>
    </source>
</evidence>
<reference evidence="3" key="1">
    <citation type="journal article" date="2019" name="Int. J. Syst. Evol. Microbiol.">
        <title>The Global Catalogue of Microorganisms (GCM) 10K type strain sequencing project: providing services to taxonomists for standard genome sequencing and annotation.</title>
        <authorList>
            <consortium name="The Broad Institute Genomics Platform"/>
            <consortium name="The Broad Institute Genome Sequencing Center for Infectious Disease"/>
            <person name="Wu L."/>
            <person name="Ma J."/>
        </authorList>
    </citation>
    <scope>NUCLEOTIDE SEQUENCE [LARGE SCALE GENOMIC DNA]</scope>
    <source>
        <strain evidence="3">KCTC 42585</strain>
    </source>
</reference>
<dbReference type="RefSeq" id="WP_380755041.1">
    <property type="nucleotide sequence ID" value="NZ_JBHULT010000013.1"/>
</dbReference>
<keyword evidence="3" id="KW-1185">Reference proteome</keyword>
<proteinExistence type="predicted"/>
<sequence>MKLSVLMSLLLLMTGFVACDNDDGVNLTENPEAREDVYQQILNDEEMFTEFMTEMRESPKSMEWMRANRPMMRNMYGRQQMQSMMKTNPGMMDTVMQEMMMVEWDTTRMQRNPQMRQLMIQRMRILMERDTAMAREMHEMMQQTRPGSNMMR</sequence>
<feature type="chain" id="PRO_5045930009" evidence="1">
    <location>
        <begin position="19"/>
        <end position="152"/>
    </location>
</feature>
<protein>
    <submittedName>
        <fullName evidence="2">Uncharacterized protein</fullName>
    </submittedName>
</protein>